<dbReference type="EMBL" id="CH476598">
    <property type="protein sequence ID" value="EAU35477.1"/>
    <property type="molecule type" value="Genomic_DNA"/>
</dbReference>
<dbReference type="InterPro" id="IPR051973">
    <property type="entry name" value="tRNA_Anticodon_Mtase-Reg"/>
</dbReference>
<reference evidence="9" key="1">
    <citation type="submission" date="2005-09" db="EMBL/GenBank/DDBJ databases">
        <title>Annotation of the Aspergillus terreus NIH2624 genome.</title>
        <authorList>
            <person name="Birren B.W."/>
            <person name="Lander E.S."/>
            <person name="Galagan J.E."/>
            <person name="Nusbaum C."/>
            <person name="Devon K."/>
            <person name="Henn M."/>
            <person name="Ma L.-J."/>
            <person name="Jaffe D.B."/>
            <person name="Butler J."/>
            <person name="Alvarez P."/>
            <person name="Gnerre S."/>
            <person name="Grabherr M."/>
            <person name="Kleber M."/>
            <person name="Mauceli E.W."/>
            <person name="Brockman W."/>
            <person name="Rounsley S."/>
            <person name="Young S.K."/>
            <person name="LaButti K."/>
            <person name="Pushparaj V."/>
            <person name="DeCaprio D."/>
            <person name="Crawford M."/>
            <person name="Koehrsen M."/>
            <person name="Engels R."/>
            <person name="Montgomery P."/>
            <person name="Pearson M."/>
            <person name="Howarth C."/>
            <person name="Larson L."/>
            <person name="Luoma S."/>
            <person name="White J."/>
            <person name="Alvarado L."/>
            <person name="Kodira C.D."/>
            <person name="Zeng Q."/>
            <person name="Oleary S."/>
            <person name="Yandava C."/>
            <person name="Denning D.W."/>
            <person name="Nierman W.C."/>
            <person name="Milne T."/>
            <person name="Madden K."/>
        </authorList>
    </citation>
    <scope>NUCLEOTIDE SEQUENCE [LARGE SCALE GENOMIC DNA]</scope>
    <source>
        <strain evidence="9">NIH 2624 / FGSC A1156</strain>
    </source>
</reference>
<evidence type="ECO:0000256" key="5">
    <source>
        <dbReference type="ARBA" id="ARBA00022737"/>
    </source>
</evidence>
<dbReference type="InterPro" id="IPR019775">
    <property type="entry name" value="WD40_repeat_CS"/>
</dbReference>
<keyword evidence="2" id="KW-0963">Cytoplasm</keyword>
<name>Q0CRK9_ASPTN</name>
<dbReference type="OMA" id="IIVWSCF"/>
<dbReference type="PROSITE" id="PS50082">
    <property type="entry name" value="WD_REPEATS_2"/>
    <property type="match status" value="1"/>
</dbReference>
<keyword evidence="4" id="KW-0819">tRNA processing</keyword>
<gene>
    <name evidence="8" type="ORF">ATEG_03675</name>
</gene>
<evidence type="ECO:0000256" key="7">
    <source>
        <dbReference type="PROSITE-ProRule" id="PRU00221"/>
    </source>
</evidence>
<dbReference type="Pfam" id="PF00400">
    <property type="entry name" value="WD40"/>
    <property type="match status" value="2"/>
</dbReference>
<dbReference type="GO" id="GO:0005737">
    <property type="term" value="C:cytoplasm"/>
    <property type="evidence" value="ECO:0007669"/>
    <property type="project" value="UniProtKB-SubCell"/>
</dbReference>
<dbReference type="STRING" id="341663.Q0CRK9"/>
<dbReference type="SUPFAM" id="SSF50978">
    <property type="entry name" value="WD40 repeat-like"/>
    <property type="match status" value="3"/>
</dbReference>
<evidence type="ECO:0000313" key="8">
    <source>
        <dbReference type="EMBL" id="EAU35477.1"/>
    </source>
</evidence>
<dbReference type="PROSITE" id="PS00678">
    <property type="entry name" value="WD_REPEATS_1"/>
    <property type="match status" value="1"/>
</dbReference>
<dbReference type="VEuPathDB" id="FungiDB:ATEG_03675"/>
<sequence>MYSSLEHLDGCLPVTAIKVLPLGGVKLILQGQGLFTRIIDEQNGKTLAQLKTFRRNNVHGYIIIDQGQSGTGEALVQIIAWGGDSLRLIDVLCSNGTSGDLEVSLEAASAEYRAPDWILAGCAPEPSGDAGKAYGVTAHNAVLGFYVTNGDHPRYPKSIHLKQQVAGVKTLLYSANAVSLSSSQVLVAAGTVFGEVIVWSCFLDEKNDFPSEAVGSIHHFFTGHEGSVFGVRISKQIALPGRPSARLLASCSDDRTVRVWDISDCEHVSRHDPSAYSTDGFELRSTGFGAASAVKDDELGSESCIASAFGHKARIWNVHFLHTQAGSQNNLSLVSSGEDATCVVWDLTWDSALSPNTKFDLSAVTSYHLHAGKHIWSLDTHSTGSESIIYTGGADGGLKSFRIGVNENGLAIFPNRNSIIRTTIDPEGSDTAVDKTMKSFAFVAQDRFLATTHRGEIQICDLIHGGTAMPHIRKETLSIEEDLRSFCFMSKFAESDMVVFAGRNGSIRLYNDKTREITLLTDTGRLSQGVFALGCELDAAGSPKVLYFLVSYPNYDKADLFTVTLSQEAELKVQMTQIALPHLKHFNITCASLAYNNQYLVVGSAYGYLRIYRVTQSDTTQEALWYGNVHDREALTHVGSCSLFLDKPGELQEYFITCGRDGKYCIHEIQAQDAQDTISVKTVHRSIPPTSFTVQGVYVEKASQDILTYGFSGRDFIVWNESQQTEIARIGCGGSHRQWTFQPGIALNGSSWFLWFQGQFNALPIQMDAVRTLKPGGHGREIKTLSVSPTSEVGPIFVTGGEDTILRLCALDGSQSKCLQVINHHQTGLQEVGWSRDGRFLFTSGGMEEFHVWRVRSIPYFGLATNLECSSSMEDSKSELRVTSFDVLDVDEGCGEGAFLLCLTYSNSKLKIFHYSSSADGGHFTLLARGTYTSNCLTQARFMRRGSSLGLITASTDGYFTFWNLTPVIEPYYTISSVLRPKQPIRTITGTAENITCENRFQIHSNSIKTLEIVEISMTASLIVAGGDDNALTFSILRTDFSNTEASSEACTVRIPDAHAACVSTLKVLEKHESKDDSAVLQLTVASSGNDQQVKIWSVEVDSRKNSPEGVRVINTFDRYTAVADLSSLDVIRDEMGVSKLIVGGVGIDVFEVQQD</sequence>
<evidence type="ECO:0000256" key="2">
    <source>
        <dbReference type="ARBA" id="ARBA00022490"/>
    </source>
</evidence>
<comment type="similarity">
    <text evidence="6">Belongs to the WD repeat WDR6 family.</text>
</comment>
<keyword evidence="3 7" id="KW-0853">WD repeat</keyword>
<dbReference type="RefSeq" id="XP_001212853.1">
    <property type="nucleotide sequence ID" value="XM_001212853.1"/>
</dbReference>
<protein>
    <recommendedName>
        <fullName evidence="10">WD repeat protein</fullName>
    </recommendedName>
</protein>
<evidence type="ECO:0008006" key="10">
    <source>
        <dbReference type="Google" id="ProtNLM"/>
    </source>
</evidence>
<dbReference type="PANTHER" id="PTHR14344:SF3">
    <property type="entry name" value="WD REPEAT-CONTAINING PROTEIN 6"/>
    <property type="match status" value="1"/>
</dbReference>
<dbReference type="GeneID" id="4318743"/>
<dbReference type="OrthoDB" id="5594999at2759"/>
<evidence type="ECO:0000256" key="6">
    <source>
        <dbReference type="ARBA" id="ARBA00038255"/>
    </source>
</evidence>
<organism evidence="8 9">
    <name type="scientific">Aspergillus terreus (strain NIH 2624 / FGSC A1156)</name>
    <dbReference type="NCBI Taxonomy" id="341663"/>
    <lineage>
        <taxon>Eukaryota</taxon>
        <taxon>Fungi</taxon>
        <taxon>Dikarya</taxon>
        <taxon>Ascomycota</taxon>
        <taxon>Pezizomycotina</taxon>
        <taxon>Eurotiomycetes</taxon>
        <taxon>Eurotiomycetidae</taxon>
        <taxon>Eurotiales</taxon>
        <taxon>Aspergillaceae</taxon>
        <taxon>Aspergillus</taxon>
        <taxon>Aspergillus subgen. Circumdati</taxon>
    </lineage>
</organism>
<dbReference type="SMART" id="SM00320">
    <property type="entry name" value="WD40"/>
    <property type="match status" value="9"/>
</dbReference>
<dbReference type="PANTHER" id="PTHR14344">
    <property type="entry name" value="WD REPEAT PROTEIN"/>
    <property type="match status" value="1"/>
</dbReference>
<dbReference type="AlphaFoldDB" id="Q0CRK9"/>
<dbReference type="HOGENOM" id="CLU_002615_1_0_1"/>
<dbReference type="GO" id="GO:0030488">
    <property type="term" value="P:tRNA methylation"/>
    <property type="evidence" value="ECO:0007669"/>
    <property type="project" value="TreeGrafter"/>
</dbReference>
<dbReference type="PROSITE" id="PS50294">
    <property type="entry name" value="WD_REPEATS_REGION"/>
    <property type="match status" value="1"/>
</dbReference>
<dbReference type="Proteomes" id="UP000007963">
    <property type="component" value="Unassembled WGS sequence"/>
</dbReference>
<feature type="repeat" description="WD" evidence="7">
    <location>
        <begin position="221"/>
        <end position="270"/>
    </location>
</feature>
<accession>Q0CRK9</accession>
<dbReference type="eggNOG" id="KOG0974">
    <property type="taxonomic scope" value="Eukaryota"/>
</dbReference>
<comment type="subcellular location">
    <subcellularLocation>
        <location evidence="1">Cytoplasm</location>
    </subcellularLocation>
</comment>
<evidence type="ECO:0000256" key="4">
    <source>
        <dbReference type="ARBA" id="ARBA00022694"/>
    </source>
</evidence>
<dbReference type="InterPro" id="IPR015943">
    <property type="entry name" value="WD40/YVTN_repeat-like_dom_sf"/>
</dbReference>
<evidence type="ECO:0000256" key="1">
    <source>
        <dbReference type="ARBA" id="ARBA00004496"/>
    </source>
</evidence>
<dbReference type="Gene3D" id="2.130.10.10">
    <property type="entry name" value="YVTN repeat-like/Quinoprotein amine dehydrogenase"/>
    <property type="match status" value="3"/>
</dbReference>
<proteinExistence type="inferred from homology"/>
<keyword evidence="5" id="KW-0677">Repeat</keyword>
<dbReference type="InterPro" id="IPR001680">
    <property type="entry name" value="WD40_rpt"/>
</dbReference>
<dbReference type="InterPro" id="IPR036322">
    <property type="entry name" value="WD40_repeat_dom_sf"/>
</dbReference>
<evidence type="ECO:0000313" key="9">
    <source>
        <dbReference type="Proteomes" id="UP000007963"/>
    </source>
</evidence>
<evidence type="ECO:0000256" key="3">
    <source>
        <dbReference type="ARBA" id="ARBA00022574"/>
    </source>
</evidence>